<comment type="caution">
    <text evidence="3">The sequence shown here is derived from an EMBL/GenBank/DDBJ whole genome shotgun (WGS) entry which is preliminary data.</text>
</comment>
<feature type="chain" id="PRO_5046559116" evidence="1">
    <location>
        <begin position="23"/>
        <end position="144"/>
    </location>
</feature>
<sequence>MKKIAIFLIVLTSTLFSCSSSDDSVTINPQSLLGKWYIKGGTENGGPFVNYNNKCATQRDFQEFFNNGTITFNGYAIDCEPTNISSSIWSVSGNILTVSSTNFDPMIYEYVYTVESLTSEELIVVQTVNDPEGTFVNRNTYTRN</sequence>
<keyword evidence="4" id="KW-1185">Reference proteome</keyword>
<feature type="domain" description="Lipocalin-like" evidence="2">
    <location>
        <begin position="32"/>
        <end position="123"/>
    </location>
</feature>
<keyword evidence="1" id="KW-0732">Signal</keyword>
<protein>
    <submittedName>
        <fullName evidence="3">Lipocalin family protein</fullName>
    </submittedName>
</protein>
<organism evidence="3 4">
    <name type="scientific">Flavobacterium ardleyense</name>
    <dbReference type="NCBI Taxonomy" id="2038737"/>
    <lineage>
        <taxon>Bacteria</taxon>
        <taxon>Pseudomonadati</taxon>
        <taxon>Bacteroidota</taxon>
        <taxon>Flavobacteriia</taxon>
        <taxon>Flavobacteriales</taxon>
        <taxon>Flavobacteriaceae</taxon>
        <taxon>Flavobacterium</taxon>
    </lineage>
</organism>
<evidence type="ECO:0000313" key="3">
    <source>
        <dbReference type="EMBL" id="MFD2910027.1"/>
    </source>
</evidence>
<dbReference type="Pfam" id="PF13648">
    <property type="entry name" value="Lipocalin_4"/>
    <property type="match status" value="1"/>
</dbReference>
<dbReference type="InterPro" id="IPR024311">
    <property type="entry name" value="Lipocalin-like"/>
</dbReference>
<gene>
    <name evidence="3" type="ORF">ACFSX9_14930</name>
</gene>
<evidence type="ECO:0000259" key="2">
    <source>
        <dbReference type="Pfam" id="PF13648"/>
    </source>
</evidence>
<reference evidence="4" key="1">
    <citation type="journal article" date="2019" name="Int. J. Syst. Evol. Microbiol.">
        <title>The Global Catalogue of Microorganisms (GCM) 10K type strain sequencing project: providing services to taxonomists for standard genome sequencing and annotation.</title>
        <authorList>
            <consortium name="The Broad Institute Genomics Platform"/>
            <consortium name="The Broad Institute Genome Sequencing Center for Infectious Disease"/>
            <person name="Wu L."/>
            <person name="Ma J."/>
        </authorList>
    </citation>
    <scope>NUCLEOTIDE SEQUENCE [LARGE SCALE GENOMIC DNA]</scope>
    <source>
        <strain evidence="4">KCTC 52644</strain>
    </source>
</reference>
<accession>A0ABW5ZB88</accession>
<proteinExistence type="predicted"/>
<dbReference type="EMBL" id="JBHUOL010000022">
    <property type="protein sequence ID" value="MFD2910027.1"/>
    <property type="molecule type" value="Genomic_DNA"/>
</dbReference>
<dbReference type="Proteomes" id="UP001597549">
    <property type="component" value="Unassembled WGS sequence"/>
</dbReference>
<feature type="signal peptide" evidence="1">
    <location>
        <begin position="1"/>
        <end position="22"/>
    </location>
</feature>
<dbReference type="RefSeq" id="WP_379809108.1">
    <property type="nucleotide sequence ID" value="NZ_JBHUOL010000022.1"/>
</dbReference>
<dbReference type="PROSITE" id="PS51257">
    <property type="entry name" value="PROKAR_LIPOPROTEIN"/>
    <property type="match status" value="1"/>
</dbReference>
<evidence type="ECO:0000313" key="4">
    <source>
        <dbReference type="Proteomes" id="UP001597549"/>
    </source>
</evidence>
<name>A0ABW5ZB88_9FLAO</name>
<evidence type="ECO:0000256" key="1">
    <source>
        <dbReference type="SAM" id="SignalP"/>
    </source>
</evidence>